<reference evidence="10" key="3">
    <citation type="submission" date="2025-09" db="UniProtKB">
        <authorList>
            <consortium name="Ensembl"/>
        </authorList>
    </citation>
    <scope>IDENTIFICATION</scope>
    <source>
        <strain evidence="10">breed Abyssinian</strain>
    </source>
</reference>
<evidence type="ECO:0000259" key="9">
    <source>
        <dbReference type="PROSITE" id="PS50067"/>
    </source>
</evidence>
<dbReference type="SMART" id="SM00129">
    <property type="entry name" value="KISc"/>
    <property type="match status" value="1"/>
</dbReference>
<evidence type="ECO:0000256" key="7">
    <source>
        <dbReference type="RuleBase" id="RU000394"/>
    </source>
</evidence>
<dbReference type="PRINTS" id="PR00380">
    <property type="entry name" value="KINESINHEAVY"/>
</dbReference>
<keyword evidence="7" id="KW-0493">Microtubule</keyword>
<evidence type="ECO:0000256" key="6">
    <source>
        <dbReference type="PROSITE-ProRule" id="PRU00283"/>
    </source>
</evidence>
<dbReference type="PANTHER" id="PTHR47972:SF63">
    <property type="entry name" value="KINESIN FAMILY MEMBER 25"/>
    <property type="match status" value="1"/>
</dbReference>
<gene>
    <name evidence="10" type="primary">KIF25</name>
</gene>
<comment type="similarity">
    <text evidence="6 7">Belongs to the TRAFAC class myosin-kinesin ATPase superfamily. Kinesin family.</text>
</comment>
<comment type="subcellular location">
    <subcellularLocation>
        <location evidence="1">Cytoplasm</location>
        <location evidence="1">Cytoskeleton</location>
    </subcellularLocation>
</comment>
<feature type="domain" description="Kinesin motor" evidence="9">
    <location>
        <begin position="174"/>
        <end position="563"/>
    </location>
</feature>
<keyword evidence="11" id="KW-1185">Reference proteome</keyword>
<name>A0ABI7ZWM2_FELCA</name>
<accession>A0ABI7ZWM2</accession>
<dbReference type="Gene3D" id="3.40.850.10">
    <property type="entry name" value="Kinesin motor domain"/>
    <property type="match status" value="1"/>
</dbReference>
<evidence type="ECO:0000256" key="4">
    <source>
        <dbReference type="ARBA" id="ARBA00022840"/>
    </source>
</evidence>
<dbReference type="PANTHER" id="PTHR47972">
    <property type="entry name" value="KINESIN-LIKE PROTEIN KLP-3"/>
    <property type="match status" value="1"/>
</dbReference>
<protein>
    <recommendedName>
        <fullName evidence="7">Kinesin-like protein</fullName>
    </recommendedName>
</protein>
<dbReference type="InterPro" id="IPR027417">
    <property type="entry name" value="P-loop_NTPase"/>
</dbReference>
<evidence type="ECO:0000256" key="8">
    <source>
        <dbReference type="SAM" id="MobiDB-lite"/>
    </source>
</evidence>
<dbReference type="InterPro" id="IPR001752">
    <property type="entry name" value="Kinesin_motor_dom"/>
</dbReference>
<dbReference type="Pfam" id="PF00225">
    <property type="entry name" value="Kinesin"/>
    <property type="match status" value="1"/>
</dbReference>
<reference evidence="10 11" key="1">
    <citation type="submission" date="2021-02" db="EMBL/GenBank/DDBJ databases">
        <title>Safari Cat Assemblies.</title>
        <authorList>
            <person name="Bredemeyer K.R."/>
            <person name="Murphy W.J."/>
        </authorList>
    </citation>
    <scope>NUCLEOTIDE SEQUENCE [LARGE SCALE GENOMIC DNA]</scope>
</reference>
<evidence type="ECO:0000256" key="3">
    <source>
        <dbReference type="ARBA" id="ARBA00022741"/>
    </source>
</evidence>
<dbReference type="SUPFAM" id="SSF52540">
    <property type="entry name" value="P-loop containing nucleoside triphosphate hydrolases"/>
    <property type="match status" value="1"/>
</dbReference>
<evidence type="ECO:0000313" key="11">
    <source>
        <dbReference type="Proteomes" id="UP000823872"/>
    </source>
</evidence>
<dbReference type="PROSITE" id="PS00411">
    <property type="entry name" value="KINESIN_MOTOR_1"/>
    <property type="match status" value="1"/>
</dbReference>
<proteinExistence type="inferred from homology"/>
<dbReference type="Proteomes" id="UP000823872">
    <property type="component" value="Chromosome B2"/>
</dbReference>
<evidence type="ECO:0000313" key="10">
    <source>
        <dbReference type="Ensembl" id="ENSFCTP00005051373.1"/>
    </source>
</evidence>
<keyword evidence="2" id="KW-0963">Cytoplasm</keyword>
<evidence type="ECO:0000256" key="5">
    <source>
        <dbReference type="ARBA" id="ARBA00023212"/>
    </source>
</evidence>
<evidence type="ECO:0000256" key="1">
    <source>
        <dbReference type="ARBA" id="ARBA00004245"/>
    </source>
</evidence>
<keyword evidence="6 7" id="KW-0505">Motor protein</keyword>
<evidence type="ECO:0000256" key="2">
    <source>
        <dbReference type="ARBA" id="ARBA00022490"/>
    </source>
</evidence>
<feature type="binding site" evidence="6">
    <location>
        <begin position="268"/>
        <end position="275"/>
    </location>
    <ligand>
        <name>ATP</name>
        <dbReference type="ChEBI" id="CHEBI:30616"/>
    </ligand>
</feature>
<dbReference type="InterPro" id="IPR036961">
    <property type="entry name" value="Kinesin_motor_dom_sf"/>
</dbReference>
<dbReference type="InterPro" id="IPR027640">
    <property type="entry name" value="Kinesin-like_fam"/>
</dbReference>
<reference evidence="10" key="2">
    <citation type="submission" date="2025-08" db="UniProtKB">
        <authorList>
            <consortium name="Ensembl"/>
        </authorList>
    </citation>
    <scope>IDENTIFICATION</scope>
    <source>
        <strain evidence="10">breed Abyssinian</strain>
    </source>
</reference>
<dbReference type="GeneTree" id="ENSGT00940000162166"/>
<feature type="region of interest" description="Disordered" evidence="8">
    <location>
        <begin position="412"/>
        <end position="455"/>
    </location>
</feature>
<keyword evidence="4 6" id="KW-0067">ATP-binding</keyword>
<keyword evidence="5" id="KW-0206">Cytoskeleton</keyword>
<feature type="region of interest" description="Disordered" evidence="8">
    <location>
        <begin position="564"/>
        <end position="600"/>
    </location>
</feature>
<dbReference type="Ensembl" id="ENSFCTT00005072569.1">
    <property type="protein sequence ID" value="ENSFCTP00005051373.1"/>
    <property type="gene ID" value="ENSFCTG00005025538.1"/>
</dbReference>
<dbReference type="InterPro" id="IPR019821">
    <property type="entry name" value="Kinesin_motor_CS"/>
</dbReference>
<sequence length="683" mass="74044">MPAATGGRWGRFWEQRAQQLQRQVQAKEEWIVDLETENAVLHLRLAQYQGAAGQSGSASAGLCSLCGPRARLPRSPHAALLRLRPVIQALKQDVKALHASFLEVFRNFWDHLQTGLSEVAEGVQRAQLQHQALLSWRSEAGHLERCLQEADSRYQLEKQRRKVLHNRLVELKGNIRVHCRIRPLLPFDEESEDPASQNSSVPAEVVHAVDDETVLVKCDRAAHPPINNTYSFERVYGPAESQQAVFGDVCPLLTSLSDGYNVCIMAYGQTGCGKSYTMLGPQSPGEPVPPWEPHSDLGVLPRAAGELFRLISENPSRSLKVDVSIVEVYNNNIFDLLAKDGRTAASGPKREVLTAQEAKQEVCLLTREPVHSAAEFMALAAGSLQLRAELATSVHANSSRSHLIITATLTTAPARGSPGAHHPPAAEQQANGPRPEGSRRRASGGRAWPGALGAQRPAEQVHAKLQLVDLAGSECVGVSGVTGSALRETSFINRSLAALEDVLGALAERRGHVPYRNSKLTHFLQDVLGGDAKLLVILCVSPCRKHVAETLRCLGFGARARQVQRGQARGGSPAPRKPSEATRGPRGAQPSPGWTPHRGGHRDRVAWGCVASAGIQVKDVQSERRRSWRRARTIRGSQHLPSSVCLRGKAGTPIWSITAGHLAPGAGAFGACSLEARRSQWAA</sequence>
<organism evidence="10 11">
    <name type="scientific">Felis catus</name>
    <name type="common">Cat</name>
    <name type="synonym">Felis silvestris catus</name>
    <dbReference type="NCBI Taxonomy" id="9685"/>
    <lineage>
        <taxon>Eukaryota</taxon>
        <taxon>Metazoa</taxon>
        <taxon>Chordata</taxon>
        <taxon>Craniata</taxon>
        <taxon>Vertebrata</taxon>
        <taxon>Euteleostomi</taxon>
        <taxon>Mammalia</taxon>
        <taxon>Eutheria</taxon>
        <taxon>Laurasiatheria</taxon>
        <taxon>Carnivora</taxon>
        <taxon>Feliformia</taxon>
        <taxon>Felidae</taxon>
        <taxon>Felinae</taxon>
        <taxon>Felis</taxon>
    </lineage>
</organism>
<keyword evidence="3 6" id="KW-0547">Nucleotide-binding</keyword>
<dbReference type="PROSITE" id="PS50067">
    <property type="entry name" value="KINESIN_MOTOR_2"/>
    <property type="match status" value="1"/>
</dbReference>